<dbReference type="GO" id="GO:0045944">
    <property type="term" value="P:positive regulation of transcription by RNA polymerase II"/>
    <property type="evidence" value="ECO:0007669"/>
    <property type="project" value="TreeGrafter"/>
</dbReference>
<feature type="compositionally biased region" description="Gly residues" evidence="40">
    <location>
        <begin position="673"/>
        <end position="687"/>
    </location>
</feature>
<feature type="compositionally biased region" description="Basic and acidic residues" evidence="40">
    <location>
        <begin position="638"/>
        <end position="651"/>
    </location>
</feature>
<evidence type="ECO:0000256" key="4">
    <source>
        <dbReference type="ARBA" id="ARBA00004300"/>
    </source>
</evidence>
<keyword evidence="12" id="KW-0963">Cytoplasm</keyword>
<dbReference type="GO" id="GO:0009986">
    <property type="term" value="C:cell surface"/>
    <property type="evidence" value="ECO:0007669"/>
    <property type="project" value="UniProtKB-SubCell"/>
</dbReference>
<proteinExistence type="predicted"/>
<evidence type="ECO:0000256" key="1">
    <source>
        <dbReference type="ARBA" id="ARBA00004109"/>
    </source>
</evidence>
<comment type="subcellular location">
    <subcellularLocation>
        <location evidence="3">Cell surface</location>
    </subcellularLocation>
    <subcellularLocation>
        <location evidence="7">Chromosome</location>
        <location evidence="7">Centromere</location>
        <location evidence="7">Kinetochore</location>
    </subcellularLocation>
    <subcellularLocation>
        <location evidence="4">Cytoplasm</location>
        <location evidence="4">Cytoskeleton</location>
        <location evidence="4">Microtubule organizing center</location>
        <location evidence="4">Centrosome</location>
    </subcellularLocation>
    <subcellularLocation>
        <location evidence="8">Cytoplasm</location>
        <location evidence="8">Cytoskeleton</location>
        <location evidence="8">Spindle pole</location>
    </subcellularLocation>
    <subcellularLocation>
        <location evidence="6">Cytoplasmic granule</location>
    </subcellularLocation>
    <subcellularLocation>
        <location evidence="2">Midbody</location>
    </subcellularLocation>
    <subcellularLocation>
        <location evidence="1">Nucleus matrix</location>
    </subcellularLocation>
    <subcellularLocation>
        <location evidence="5">Nucleus speckle</location>
    </subcellularLocation>
</comment>
<protein>
    <recommendedName>
        <fullName evidence="38">Heterogeneous nuclear ribonucleoprotein U</fullName>
    </recommendedName>
    <alternativeName>
        <fullName evidence="39">Scaffold-attachment factor A</fullName>
    </alternativeName>
</protein>
<keyword evidence="23" id="KW-0995">Kinetochore</keyword>
<gene>
    <name evidence="43" type="ORF">JZ751_002437</name>
</gene>
<keyword evidence="33" id="KW-0206">Cytoskeleton</keyword>
<dbReference type="GO" id="GO:0006325">
    <property type="term" value="P:chromatin organization"/>
    <property type="evidence" value="ECO:0007669"/>
    <property type="project" value="UniProtKB-KW"/>
</dbReference>
<evidence type="ECO:0000256" key="30">
    <source>
        <dbReference type="ARBA" id="ARBA00023159"/>
    </source>
</evidence>
<dbReference type="SUPFAM" id="SSF49899">
    <property type="entry name" value="Concanavalin A-like lectins/glucanases"/>
    <property type="match status" value="1"/>
</dbReference>
<dbReference type="GO" id="GO:0005524">
    <property type="term" value="F:ATP binding"/>
    <property type="evidence" value="ECO:0007669"/>
    <property type="project" value="UniProtKB-KW"/>
</dbReference>
<feature type="compositionally biased region" description="Acidic residues" evidence="40">
    <location>
        <begin position="73"/>
        <end position="103"/>
    </location>
</feature>
<organism evidence="43 44">
    <name type="scientific">Albula glossodonta</name>
    <name type="common">roundjaw bonefish</name>
    <dbReference type="NCBI Taxonomy" id="121402"/>
    <lineage>
        <taxon>Eukaryota</taxon>
        <taxon>Metazoa</taxon>
        <taxon>Chordata</taxon>
        <taxon>Craniata</taxon>
        <taxon>Vertebrata</taxon>
        <taxon>Euteleostomi</taxon>
        <taxon>Actinopterygii</taxon>
        <taxon>Neopterygii</taxon>
        <taxon>Teleostei</taxon>
        <taxon>Albuliformes</taxon>
        <taxon>Albulidae</taxon>
        <taxon>Albula</taxon>
    </lineage>
</organism>
<evidence type="ECO:0000256" key="8">
    <source>
        <dbReference type="ARBA" id="ARBA00004647"/>
    </source>
</evidence>
<feature type="domain" description="SAP" evidence="42">
    <location>
        <begin position="6"/>
        <end position="40"/>
    </location>
</feature>
<name>A0A8T2N9Q9_9TELE</name>
<evidence type="ECO:0000256" key="36">
    <source>
        <dbReference type="ARBA" id="ARBA00023306"/>
    </source>
</evidence>
<keyword evidence="24" id="KW-0067">ATP-binding</keyword>
<dbReference type="GO" id="GO:1990841">
    <property type="term" value="F:promoter-specific chromatin binding"/>
    <property type="evidence" value="ECO:0007669"/>
    <property type="project" value="TreeGrafter"/>
</dbReference>
<keyword evidence="37" id="KW-0137">Centromere</keyword>
<dbReference type="SUPFAM" id="SSF52540">
    <property type="entry name" value="P-loop containing nucleoside triphosphate hydrolases"/>
    <property type="match status" value="1"/>
</dbReference>
<evidence type="ECO:0000256" key="37">
    <source>
        <dbReference type="ARBA" id="ARBA00023328"/>
    </source>
</evidence>
<dbReference type="Gene3D" id="2.60.120.920">
    <property type="match status" value="1"/>
</dbReference>
<evidence type="ECO:0000256" key="40">
    <source>
        <dbReference type="SAM" id="MobiDB-lite"/>
    </source>
</evidence>
<dbReference type="OrthoDB" id="445357at2759"/>
<dbReference type="GO" id="GO:0016607">
    <property type="term" value="C:nuclear speck"/>
    <property type="evidence" value="ECO:0007669"/>
    <property type="project" value="UniProtKB-SubCell"/>
</dbReference>
<dbReference type="FunFam" id="2.60.120.920:FF:000006">
    <property type="entry name" value="heterogeneous nuclear ribonucleoprotein U isoform X1"/>
    <property type="match status" value="1"/>
</dbReference>
<dbReference type="SMART" id="SM00449">
    <property type="entry name" value="SPRY"/>
    <property type="match status" value="1"/>
</dbReference>
<evidence type="ECO:0000256" key="39">
    <source>
        <dbReference type="ARBA" id="ARBA00083838"/>
    </source>
</evidence>
<evidence type="ECO:0000256" key="20">
    <source>
        <dbReference type="ARBA" id="ARBA00022765"/>
    </source>
</evidence>
<evidence type="ECO:0000256" key="11">
    <source>
        <dbReference type="ARBA" id="ARBA00022481"/>
    </source>
</evidence>
<evidence type="ECO:0000256" key="16">
    <source>
        <dbReference type="ARBA" id="ARBA00022618"/>
    </source>
</evidence>
<keyword evidence="26" id="KW-0156">Chromatin regulator</keyword>
<evidence type="ECO:0000256" key="2">
    <source>
        <dbReference type="ARBA" id="ARBA00004214"/>
    </source>
</evidence>
<keyword evidence="35" id="KW-0687">Ribonucleoprotein</keyword>
<keyword evidence="32" id="KW-0508">mRNA splicing</keyword>
<evidence type="ECO:0000256" key="29">
    <source>
        <dbReference type="ARBA" id="ARBA00023015"/>
    </source>
</evidence>
<dbReference type="SMART" id="SM00513">
    <property type="entry name" value="SAP"/>
    <property type="match status" value="1"/>
</dbReference>
<keyword evidence="30" id="KW-0010">Activator</keyword>
<feature type="compositionally biased region" description="Basic and acidic residues" evidence="40">
    <location>
        <begin position="170"/>
        <end position="179"/>
    </location>
</feature>
<dbReference type="InterPro" id="IPR027417">
    <property type="entry name" value="P-loop_NTPase"/>
</dbReference>
<dbReference type="Gene3D" id="3.40.50.300">
    <property type="entry name" value="P-loop containing nucleotide triphosphate hydrolases"/>
    <property type="match status" value="1"/>
</dbReference>
<dbReference type="GO" id="GO:0016363">
    <property type="term" value="C:nuclear matrix"/>
    <property type="evidence" value="ECO:0007669"/>
    <property type="project" value="UniProtKB-SubCell"/>
</dbReference>
<evidence type="ECO:0000256" key="7">
    <source>
        <dbReference type="ARBA" id="ARBA00004629"/>
    </source>
</evidence>
<evidence type="ECO:0000256" key="28">
    <source>
        <dbReference type="ARBA" id="ARBA00022990"/>
    </source>
</evidence>
<dbReference type="SUPFAM" id="SSF68906">
    <property type="entry name" value="SAP domain"/>
    <property type="match status" value="1"/>
</dbReference>
<keyword evidence="22" id="KW-0221">Differentiation</keyword>
<feature type="region of interest" description="Disordered" evidence="40">
    <location>
        <begin position="638"/>
        <end position="791"/>
    </location>
</feature>
<dbReference type="GO" id="GO:0000380">
    <property type="term" value="P:alternative mRNA splicing, via spliceosome"/>
    <property type="evidence" value="ECO:0007669"/>
    <property type="project" value="TreeGrafter"/>
</dbReference>
<dbReference type="PANTHER" id="PTHR12381:SF11">
    <property type="entry name" value="HETEROGENEOUS NUCLEAR RIBONUCLEOPROTEIN U"/>
    <property type="match status" value="1"/>
</dbReference>
<feature type="compositionally biased region" description="Low complexity" evidence="40">
    <location>
        <begin position="45"/>
        <end position="57"/>
    </location>
</feature>
<evidence type="ECO:0000256" key="27">
    <source>
        <dbReference type="ARBA" id="ARBA00022934"/>
    </source>
</evidence>
<keyword evidence="34" id="KW-0539">Nucleus</keyword>
<evidence type="ECO:0000256" key="34">
    <source>
        <dbReference type="ARBA" id="ARBA00023242"/>
    </source>
</evidence>
<accession>A0A8T2N9Q9</accession>
<dbReference type="GO" id="GO:0005681">
    <property type="term" value="C:spliceosomal complex"/>
    <property type="evidence" value="ECO:0007669"/>
    <property type="project" value="UniProtKB-KW"/>
</dbReference>
<dbReference type="InterPro" id="IPR003877">
    <property type="entry name" value="SPRY_dom"/>
</dbReference>
<evidence type="ECO:0000256" key="3">
    <source>
        <dbReference type="ARBA" id="ARBA00004241"/>
    </source>
</evidence>
<keyword evidence="10" id="KW-0217">Developmental protein</keyword>
<dbReference type="PROSITE" id="PS50800">
    <property type="entry name" value="SAP"/>
    <property type="match status" value="1"/>
</dbReference>
<dbReference type="InterPro" id="IPR001870">
    <property type="entry name" value="B30.2/SPRY"/>
</dbReference>
<keyword evidence="11" id="KW-0488">Methylation</keyword>
<keyword evidence="28" id="KW-0007">Acetylation</keyword>
<dbReference type="GO" id="GO:0030496">
    <property type="term" value="C:midbody"/>
    <property type="evidence" value="ECO:0007669"/>
    <property type="project" value="UniProtKB-SubCell"/>
</dbReference>
<keyword evidence="27" id="KW-0164">Citrullination</keyword>
<keyword evidence="15" id="KW-0597">Phosphoprotein</keyword>
<dbReference type="Proteomes" id="UP000824540">
    <property type="component" value="Unassembled WGS sequence"/>
</dbReference>
<dbReference type="GO" id="GO:0000922">
    <property type="term" value="C:spindle pole"/>
    <property type="evidence" value="ECO:0007669"/>
    <property type="project" value="UniProtKB-SubCell"/>
</dbReference>
<evidence type="ECO:0000256" key="22">
    <source>
        <dbReference type="ARBA" id="ARBA00022782"/>
    </source>
</evidence>
<evidence type="ECO:0000256" key="38">
    <source>
        <dbReference type="ARBA" id="ARBA00073300"/>
    </source>
</evidence>
<keyword evidence="13" id="KW-0678">Repressor</keyword>
<evidence type="ECO:0000256" key="32">
    <source>
        <dbReference type="ARBA" id="ARBA00023187"/>
    </source>
</evidence>
<keyword evidence="17" id="KW-0507">mRNA processing</keyword>
<evidence type="ECO:0000256" key="9">
    <source>
        <dbReference type="ARBA" id="ARBA00022454"/>
    </source>
</evidence>
<dbReference type="GO" id="GO:0005813">
    <property type="term" value="C:centrosome"/>
    <property type="evidence" value="ECO:0007669"/>
    <property type="project" value="UniProtKB-SubCell"/>
</dbReference>
<feature type="compositionally biased region" description="Low complexity" evidence="40">
    <location>
        <begin position="715"/>
        <end position="725"/>
    </location>
</feature>
<feature type="region of interest" description="Disordered" evidence="40">
    <location>
        <begin position="42"/>
        <end position="187"/>
    </location>
</feature>
<evidence type="ECO:0000256" key="31">
    <source>
        <dbReference type="ARBA" id="ARBA00023163"/>
    </source>
</evidence>
<keyword evidence="20" id="KW-0013">ADP-ribosylation</keyword>
<dbReference type="InterPro" id="IPR036361">
    <property type="entry name" value="SAP_dom_sf"/>
</dbReference>
<evidence type="ECO:0000256" key="19">
    <source>
        <dbReference type="ARBA" id="ARBA00022741"/>
    </source>
</evidence>
<reference evidence="43" key="1">
    <citation type="thesis" date="2021" institute="BYU ScholarsArchive" country="Provo, UT, USA">
        <title>Applications of and Algorithms for Genome Assembly and Genomic Analyses with an Emphasis on Marine Teleosts.</title>
        <authorList>
            <person name="Pickett B.D."/>
        </authorList>
    </citation>
    <scope>NUCLEOTIDE SEQUENCE</scope>
    <source>
        <strain evidence="43">HI-2016</strain>
    </source>
</reference>
<evidence type="ECO:0000256" key="35">
    <source>
        <dbReference type="ARBA" id="ARBA00023274"/>
    </source>
</evidence>
<dbReference type="InterPro" id="IPR003034">
    <property type="entry name" value="SAP_dom"/>
</dbReference>
<evidence type="ECO:0000313" key="44">
    <source>
        <dbReference type="Proteomes" id="UP000824540"/>
    </source>
</evidence>
<dbReference type="InterPro" id="IPR013320">
    <property type="entry name" value="ConA-like_dom_sf"/>
</dbReference>
<sequence>MSSINVKKLKVNELKDELKKRQLSDKGLKAELMDRLQAALDQEAEAGGAFPGPGAEENGNDGGYDGASALNDMGEEDLEDDLIGESMEADEEDADGGEAEADDAAAGGGADVDEQEDDDMGEEEDEDAGVEMDKSDEDDDVILKEDDEEMDKFDDEDGAPESQTAEGDADTDKKAEQKNKKGVKRRREEHGRGYFEFIEESKYSRSAAVGRVLRGLLFPDPAGAVFTPLNVPLSFRAKSPQPPLEEEDEEFDDTTVCLDTYNSDLHFKVSRDRYSASSLTMESFAYLWAGGKASYGVAKGKACFEMKIIEKIPVKHISSKGIDIHEVLVGWSLASGSLLLGEEEYSYAYSLKGKKTANCVTEDYGESFDENDVIGCFINFEGPEVEISFAKNGQDLGVAFSIGKEGLAERALFPHVLCHNCAVEFNFGQREAPYFPTPEGFTFLQQIAVDDRVRGPKGPETKEECEVIVMVGLPGAGKTTWVKKHTDENPGKYNILGTHTILEKMMIASLKRQMKDTTKLMAISQRAPLFLGKFIEIAARKKRNYILDQTNVSAPAQRRKMCLFAGFQRKAVVVCPTDDDYKERTQKKAETDGKDVPEHAVLKMKGIYTLPEQGEHFSEVTYVELQKEDATKLLEQYKEESRTALPPEKKPNQGGAPPKRGGSRGRGPKNQFGRGGPGQRGGRGGFQNRGNFRGVPGPRGGFTRPPRGFLPPPAFRGGFSNRGNFNRGGGMPNRGGAPRGGPGRGNMGNRGGAMHRGNMNRGGGANRGNFNQKFRGRGGNNRGFKNGNFGMNKAQAFNQSWQQGFWNQKPWSQQYHPGYY</sequence>
<keyword evidence="19" id="KW-0547">Nucleotide-binding</keyword>
<keyword evidence="25" id="KW-0832">Ubl conjugation</keyword>
<evidence type="ECO:0000256" key="24">
    <source>
        <dbReference type="ARBA" id="ARBA00022840"/>
    </source>
</evidence>
<keyword evidence="18" id="KW-0747">Spliceosome</keyword>
<dbReference type="GO" id="GO:0003723">
    <property type="term" value="F:RNA binding"/>
    <property type="evidence" value="ECO:0007669"/>
    <property type="project" value="UniProtKB-ARBA"/>
</dbReference>
<evidence type="ECO:0000256" key="10">
    <source>
        <dbReference type="ARBA" id="ARBA00022473"/>
    </source>
</evidence>
<keyword evidence="31" id="KW-0804">Transcription</keyword>
<dbReference type="PROSITE" id="PS50188">
    <property type="entry name" value="B302_SPRY"/>
    <property type="match status" value="1"/>
</dbReference>
<evidence type="ECO:0000256" key="26">
    <source>
        <dbReference type="ARBA" id="ARBA00022853"/>
    </source>
</evidence>
<keyword evidence="21" id="KW-0498">Mitosis</keyword>
<dbReference type="Pfam" id="PF00622">
    <property type="entry name" value="SPRY"/>
    <property type="match status" value="1"/>
</dbReference>
<dbReference type="EMBL" id="JAFBMS010000102">
    <property type="protein sequence ID" value="KAG9336090.1"/>
    <property type="molecule type" value="Genomic_DNA"/>
</dbReference>
<dbReference type="GO" id="GO:0000776">
    <property type="term" value="C:kinetochore"/>
    <property type="evidence" value="ECO:0007669"/>
    <property type="project" value="UniProtKB-KW"/>
</dbReference>
<dbReference type="GO" id="GO:0051301">
    <property type="term" value="P:cell division"/>
    <property type="evidence" value="ECO:0007669"/>
    <property type="project" value="UniProtKB-KW"/>
</dbReference>
<keyword evidence="44" id="KW-1185">Reference proteome</keyword>
<dbReference type="InterPro" id="IPR035778">
    <property type="entry name" value="SPRY_hnRNP_U"/>
</dbReference>
<keyword evidence="36" id="KW-0131">Cell cycle</keyword>
<evidence type="ECO:0000256" key="5">
    <source>
        <dbReference type="ARBA" id="ARBA00004324"/>
    </source>
</evidence>
<feature type="compositionally biased region" description="Acidic residues" evidence="40">
    <location>
        <begin position="111"/>
        <end position="159"/>
    </location>
</feature>
<evidence type="ECO:0000256" key="13">
    <source>
        <dbReference type="ARBA" id="ARBA00022491"/>
    </source>
</evidence>
<dbReference type="Pfam" id="PF13671">
    <property type="entry name" value="AAA_33"/>
    <property type="match status" value="1"/>
</dbReference>
<comment type="caution">
    <text evidence="43">The sequence shown here is derived from an EMBL/GenBank/DDBJ whole genome shotgun (WGS) entry which is preliminary data.</text>
</comment>
<dbReference type="CDD" id="cd12884">
    <property type="entry name" value="SPRY_hnRNP"/>
    <property type="match status" value="1"/>
</dbReference>
<dbReference type="PANTHER" id="PTHR12381">
    <property type="entry name" value="HETEROGENEOUS NUCLEAR RIBONUCLEOPROTEIN U FAMILY MEMBER"/>
    <property type="match status" value="1"/>
</dbReference>
<feature type="domain" description="B30.2/SPRY" evidence="41">
    <location>
        <begin position="236"/>
        <end position="432"/>
    </location>
</feature>
<keyword evidence="29" id="KW-0805">Transcription regulation</keyword>
<evidence type="ECO:0000256" key="6">
    <source>
        <dbReference type="ARBA" id="ARBA00004463"/>
    </source>
</evidence>
<evidence type="ECO:0000259" key="42">
    <source>
        <dbReference type="PROSITE" id="PS50800"/>
    </source>
</evidence>
<feature type="compositionally biased region" description="Gly residues" evidence="40">
    <location>
        <begin position="726"/>
        <end position="751"/>
    </location>
</feature>
<dbReference type="GO" id="GO:0030154">
    <property type="term" value="P:cell differentiation"/>
    <property type="evidence" value="ECO:0007669"/>
    <property type="project" value="UniProtKB-KW"/>
</dbReference>
<evidence type="ECO:0000259" key="41">
    <source>
        <dbReference type="PROSITE" id="PS50188"/>
    </source>
</evidence>
<evidence type="ECO:0000256" key="23">
    <source>
        <dbReference type="ARBA" id="ARBA00022838"/>
    </source>
</evidence>
<evidence type="ECO:0000256" key="33">
    <source>
        <dbReference type="ARBA" id="ARBA00023212"/>
    </source>
</evidence>
<dbReference type="InterPro" id="IPR043136">
    <property type="entry name" value="B30.2/SPRY_sf"/>
</dbReference>
<dbReference type="FunFam" id="3.40.50.300:FF:000376">
    <property type="entry name" value="Putative heterogeneous nuclear ribonucleoprotein U"/>
    <property type="match status" value="1"/>
</dbReference>
<dbReference type="Pfam" id="PF02037">
    <property type="entry name" value="SAP"/>
    <property type="match status" value="1"/>
</dbReference>
<evidence type="ECO:0000313" key="43">
    <source>
        <dbReference type="EMBL" id="KAG9336090.1"/>
    </source>
</evidence>
<dbReference type="Gene3D" id="1.10.720.30">
    <property type="entry name" value="SAP domain"/>
    <property type="match status" value="1"/>
</dbReference>
<evidence type="ECO:0000256" key="15">
    <source>
        <dbReference type="ARBA" id="ARBA00022553"/>
    </source>
</evidence>
<evidence type="ECO:0000256" key="21">
    <source>
        <dbReference type="ARBA" id="ARBA00022776"/>
    </source>
</evidence>
<evidence type="ECO:0000256" key="12">
    <source>
        <dbReference type="ARBA" id="ARBA00022490"/>
    </source>
</evidence>
<keyword evidence="14" id="KW-1017">Isopeptide bond</keyword>
<keyword evidence="16" id="KW-0132">Cell division</keyword>
<keyword evidence="9" id="KW-0158">Chromosome</keyword>
<evidence type="ECO:0000256" key="25">
    <source>
        <dbReference type="ARBA" id="ARBA00022843"/>
    </source>
</evidence>
<evidence type="ECO:0000256" key="14">
    <source>
        <dbReference type="ARBA" id="ARBA00022499"/>
    </source>
</evidence>
<feature type="compositionally biased region" description="Low complexity" evidence="40">
    <location>
        <begin position="688"/>
        <end position="707"/>
    </location>
</feature>
<evidence type="ECO:0000256" key="17">
    <source>
        <dbReference type="ARBA" id="ARBA00022664"/>
    </source>
</evidence>
<dbReference type="AlphaFoldDB" id="A0A8T2N9Q9"/>
<dbReference type="FunFam" id="1.10.720.30:FF:000004">
    <property type="entry name" value="heterogeneous nuclear ribonucleoprotein U isoform X1"/>
    <property type="match status" value="1"/>
</dbReference>
<evidence type="ECO:0000256" key="18">
    <source>
        <dbReference type="ARBA" id="ARBA00022728"/>
    </source>
</evidence>